<dbReference type="PANTHER" id="PTHR10139:SF1">
    <property type="entry name" value="DOUBLE-STRAND BREAK REPAIR PROTEIN MRE11"/>
    <property type="match status" value="1"/>
</dbReference>
<keyword evidence="11 16" id="KW-0269">Exonuclease</keyword>
<dbReference type="InterPro" id="IPR038487">
    <property type="entry name" value="Mre11_capping_dom"/>
</dbReference>
<comment type="cofactor">
    <cofactor evidence="1 16">
        <name>Mn(2+)</name>
        <dbReference type="ChEBI" id="CHEBI:29035"/>
    </cofactor>
</comment>
<dbReference type="GO" id="GO:0097552">
    <property type="term" value="P:mitochondrial double-strand break repair via homologous recombination"/>
    <property type="evidence" value="ECO:0007669"/>
    <property type="project" value="TreeGrafter"/>
</dbReference>
<gene>
    <name evidence="19" type="ORF">OFUS_LOCUS19567</name>
</gene>
<evidence type="ECO:0000256" key="1">
    <source>
        <dbReference type="ARBA" id="ARBA00001936"/>
    </source>
</evidence>
<reference evidence="19" key="1">
    <citation type="submission" date="2022-03" db="EMBL/GenBank/DDBJ databases">
        <authorList>
            <person name="Martin C."/>
        </authorList>
    </citation>
    <scope>NUCLEOTIDE SEQUENCE</scope>
</reference>
<dbReference type="PANTHER" id="PTHR10139">
    <property type="entry name" value="DOUBLE-STRAND BREAK REPAIR PROTEIN MRE11"/>
    <property type="match status" value="1"/>
</dbReference>
<evidence type="ECO:0000256" key="5">
    <source>
        <dbReference type="ARBA" id="ARBA00022454"/>
    </source>
</evidence>
<feature type="region of interest" description="Disordered" evidence="18">
    <location>
        <begin position="297"/>
        <end position="320"/>
    </location>
</feature>
<accession>A0A8J1Y008</accession>
<dbReference type="AlphaFoldDB" id="A0A8J1Y008"/>
<dbReference type="GO" id="GO:0008296">
    <property type="term" value="F:3'-5'-DNA exonuclease activity"/>
    <property type="evidence" value="ECO:0007669"/>
    <property type="project" value="InterPro"/>
</dbReference>
<dbReference type="CDD" id="cd00840">
    <property type="entry name" value="MPP_Mre11_N"/>
    <property type="match status" value="1"/>
</dbReference>
<dbReference type="Pfam" id="PF00149">
    <property type="entry name" value="Metallophos"/>
    <property type="match status" value="1"/>
</dbReference>
<dbReference type="InterPro" id="IPR041796">
    <property type="entry name" value="Mre11_N"/>
</dbReference>
<keyword evidence="20" id="KW-1185">Reference proteome</keyword>
<evidence type="ECO:0000256" key="6">
    <source>
        <dbReference type="ARBA" id="ARBA00022722"/>
    </source>
</evidence>
<feature type="compositionally biased region" description="Basic and acidic residues" evidence="18">
    <location>
        <begin position="499"/>
        <end position="529"/>
    </location>
</feature>
<evidence type="ECO:0000256" key="15">
    <source>
        <dbReference type="ARBA" id="ARBA00023254"/>
    </source>
</evidence>
<dbReference type="InterPro" id="IPR029052">
    <property type="entry name" value="Metallo-depent_PP-like"/>
</dbReference>
<evidence type="ECO:0000256" key="2">
    <source>
        <dbReference type="ARBA" id="ARBA00004123"/>
    </source>
</evidence>
<dbReference type="Pfam" id="PF04152">
    <property type="entry name" value="Mre11_DNA_bind"/>
    <property type="match status" value="1"/>
</dbReference>
<evidence type="ECO:0000313" key="19">
    <source>
        <dbReference type="EMBL" id="CAH1794958.1"/>
    </source>
</evidence>
<evidence type="ECO:0000313" key="20">
    <source>
        <dbReference type="Proteomes" id="UP000749559"/>
    </source>
</evidence>
<evidence type="ECO:0000256" key="4">
    <source>
        <dbReference type="ARBA" id="ARBA00009028"/>
    </source>
</evidence>
<evidence type="ECO:0000256" key="8">
    <source>
        <dbReference type="ARBA" id="ARBA00022759"/>
    </source>
</evidence>
<feature type="compositionally biased region" description="Polar residues" evidence="18">
    <location>
        <begin position="626"/>
        <end position="662"/>
    </location>
</feature>
<comment type="subcellular location">
    <subcellularLocation>
        <location evidence="3">Chromosome</location>
    </subcellularLocation>
    <subcellularLocation>
        <location evidence="2 16">Nucleus</location>
    </subcellularLocation>
</comment>
<feature type="compositionally biased region" description="Basic residues" evidence="18">
    <location>
        <begin position="554"/>
        <end position="566"/>
    </location>
</feature>
<dbReference type="InterPro" id="IPR003701">
    <property type="entry name" value="Mre11"/>
</dbReference>
<sequence>MYPPFLRYRNSCVQYKSGLTMSDDEDVQESRNGNKEVMKILLATDCHLGYAEKDAIRGNDSLVTFQEIMQIATEQEVDFVLLGGDLFHENKPSRKTLHGAMEILRKYCMGDRPCQVEFLSDQSANFKQSNFPVVNYEDPNLNISMPVFSIHGNHDDPAGFGNLCALDMLHTAGLVNYFGKVTSLEEIEISPLLLQKGNIKVSIHGLGALRDERLHRLFTHKKVKMLRPKEDQESWFNMFVIHQNHAKHGPTNYIPEQFLDDFLDLIFWGHEHECLIEPRWNGEQNFYVTQPGSSVATSLSEGEMRQKHDEDLTQSSLNLDDPDISKQTEVYCSEIVDELLEKAERDHTGNPKQPKQPLIRLRVFYKEGEETFSTQRFGQKYVDRVANPKDIIAFHKKKIPNADNKDNIKDELDMGNMRPEALETATMDDLVKQIMANDKNGALNVLTERGMGAAVQEFVDKENRDAISLMVECQIKKTKEHLRKKDAKEDQIDNELEKFKEERRNKAQEAEEVKEALRISRENKAKEGLNDNGDNDEDDDNSDINEIPEAAKNTRGRGRGRGRGSRGGRGTQSSRGRGRGKQAVVEVPDEKKSMSIKDAFSSQAKSKQKSNTDVIYCDDSGEDSDNPFNNTGRTSVSSRSNQPLGSGDAKTTQRSRTNGQRPTQKKKGLTFDDDSDDEEFIPKRKRKK</sequence>
<keyword evidence="10 16" id="KW-0378">Hydrolase</keyword>
<dbReference type="SUPFAM" id="SSF56300">
    <property type="entry name" value="Metallo-dependent phosphatases"/>
    <property type="match status" value="1"/>
</dbReference>
<keyword evidence="7" id="KW-0479">Metal-binding</keyword>
<evidence type="ECO:0000256" key="12">
    <source>
        <dbReference type="ARBA" id="ARBA00023204"/>
    </source>
</evidence>
<keyword evidence="8 16" id="KW-0255">Endonuclease</keyword>
<dbReference type="GO" id="GO:0030145">
    <property type="term" value="F:manganese ion binding"/>
    <property type="evidence" value="ECO:0007669"/>
    <property type="project" value="UniProtKB-UniRule"/>
</dbReference>
<dbReference type="GO" id="GO:0042138">
    <property type="term" value="P:meiotic DNA double-strand break formation"/>
    <property type="evidence" value="ECO:0007669"/>
    <property type="project" value="TreeGrafter"/>
</dbReference>
<keyword evidence="14 16" id="KW-0539">Nucleus</keyword>
<name>A0A8J1Y008_OWEFU</name>
<dbReference type="GO" id="GO:0000724">
    <property type="term" value="P:double-strand break repair via homologous recombination"/>
    <property type="evidence" value="ECO:0007669"/>
    <property type="project" value="TreeGrafter"/>
</dbReference>
<dbReference type="InterPro" id="IPR007281">
    <property type="entry name" value="Mre11_DNA-bd"/>
</dbReference>
<protein>
    <recommendedName>
        <fullName evidence="16">Double-strand break repair protein</fullName>
    </recommendedName>
</protein>
<dbReference type="GO" id="GO:0007095">
    <property type="term" value="P:mitotic G2 DNA damage checkpoint signaling"/>
    <property type="evidence" value="ECO:0007669"/>
    <property type="project" value="TreeGrafter"/>
</dbReference>
<evidence type="ECO:0000256" key="16">
    <source>
        <dbReference type="PIRNR" id="PIRNR000882"/>
    </source>
</evidence>
<keyword evidence="6 16" id="KW-0540">Nuclease</keyword>
<dbReference type="EMBL" id="CAIIXF020000009">
    <property type="protein sequence ID" value="CAH1794958.1"/>
    <property type="molecule type" value="Genomic_DNA"/>
</dbReference>
<dbReference type="GO" id="GO:0000723">
    <property type="term" value="P:telomere maintenance"/>
    <property type="evidence" value="ECO:0007669"/>
    <property type="project" value="TreeGrafter"/>
</dbReference>
<proteinExistence type="inferred from homology"/>
<evidence type="ECO:0000256" key="3">
    <source>
        <dbReference type="ARBA" id="ARBA00004286"/>
    </source>
</evidence>
<comment type="function">
    <text evidence="16">Core component of the MRN complex, which plays a central role in double-strand break (DSB) repair, DNA recombination, maintenance of telomere integrity and meiosis. The MRN complex is involved in the repair of DNA double-strand breaks (DSBs) via homologous recombination (HR), an error-free mechanism which primarily occurs during S and G2 phases. The complex (1) mediates the end resection of damaged DNA, which generates proper single-stranded DNA, a key initial steps in HR, and is (2) required for the recruitment of other repair factors and efficient activation of ATM and ATR upon DNA damage. Within the MRN complex, MRE11 possesses both single-strand endonuclease activity and double-strand-specific 3'-5' exonuclease activity. MRE11 first endonucleolytically cleaves the 5' strand at DNA DSB ends to prevent non-homologous end joining (NHEJ) and licence HR. It then generates a single-stranded DNA gap via 3' to 5' exonucleolytic degradation, which is required for single-strand invasion and recombination.</text>
</comment>
<evidence type="ECO:0000256" key="11">
    <source>
        <dbReference type="ARBA" id="ARBA00022839"/>
    </source>
</evidence>
<dbReference type="PIRSF" id="PIRSF000882">
    <property type="entry name" value="DSB_repair_MRE11"/>
    <property type="match status" value="1"/>
</dbReference>
<dbReference type="FunFam" id="3.60.21.10:FF:000011">
    <property type="entry name" value="Double-strand break repair protein"/>
    <property type="match status" value="1"/>
</dbReference>
<evidence type="ECO:0000256" key="7">
    <source>
        <dbReference type="ARBA" id="ARBA00022723"/>
    </source>
</evidence>
<dbReference type="NCBIfam" id="TIGR00583">
    <property type="entry name" value="mre11"/>
    <property type="match status" value="1"/>
</dbReference>
<comment type="similarity">
    <text evidence="4 16 17">Belongs to the MRE11/RAD32 family.</text>
</comment>
<organism evidence="19 20">
    <name type="scientific">Owenia fusiformis</name>
    <name type="common">Polychaete worm</name>
    <dbReference type="NCBI Taxonomy" id="6347"/>
    <lineage>
        <taxon>Eukaryota</taxon>
        <taxon>Metazoa</taxon>
        <taxon>Spiralia</taxon>
        <taxon>Lophotrochozoa</taxon>
        <taxon>Annelida</taxon>
        <taxon>Polychaeta</taxon>
        <taxon>Sedentaria</taxon>
        <taxon>Canalipalpata</taxon>
        <taxon>Sabellida</taxon>
        <taxon>Oweniida</taxon>
        <taxon>Oweniidae</taxon>
        <taxon>Owenia</taxon>
    </lineage>
</organism>
<keyword evidence="12 16" id="KW-0234">DNA repair</keyword>
<feature type="region of interest" description="Disordered" evidence="18">
    <location>
        <begin position="499"/>
        <end position="688"/>
    </location>
</feature>
<dbReference type="Gene3D" id="3.60.21.10">
    <property type="match status" value="1"/>
</dbReference>
<dbReference type="InterPro" id="IPR004843">
    <property type="entry name" value="Calcineurin-like_PHP"/>
</dbReference>
<evidence type="ECO:0000256" key="18">
    <source>
        <dbReference type="SAM" id="MobiDB-lite"/>
    </source>
</evidence>
<evidence type="ECO:0000256" key="17">
    <source>
        <dbReference type="RuleBase" id="RU003447"/>
    </source>
</evidence>
<feature type="compositionally biased region" description="Basic and acidic residues" evidence="18">
    <location>
        <begin position="302"/>
        <end position="311"/>
    </location>
</feature>
<keyword evidence="5" id="KW-0158">Chromosome</keyword>
<keyword evidence="15 16" id="KW-0469">Meiosis</keyword>
<comment type="caution">
    <text evidence="19">The sequence shown here is derived from an EMBL/GenBank/DDBJ whole genome shotgun (WGS) entry which is preliminary data.</text>
</comment>
<dbReference type="GO" id="GO:0030870">
    <property type="term" value="C:Mre11 complex"/>
    <property type="evidence" value="ECO:0007669"/>
    <property type="project" value="UniProtKB-UniRule"/>
</dbReference>
<dbReference type="GO" id="GO:0000014">
    <property type="term" value="F:single-stranded DNA endodeoxyribonuclease activity"/>
    <property type="evidence" value="ECO:0007669"/>
    <property type="project" value="TreeGrafter"/>
</dbReference>
<dbReference type="SMART" id="SM01347">
    <property type="entry name" value="Mre11_DNA_bind"/>
    <property type="match status" value="1"/>
</dbReference>
<keyword evidence="9 16" id="KW-0227">DNA damage</keyword>
<evidence type="ECO:0000256" key="13">
    <source>
        <dbReference type="ARBA" id="ARBA00023211"/>
    </source>
</evidence>
<dbReference type="OrthoDB" id="30417at2759"/>
<dbReference type="GO" id="GO:0006303">
    <property type="term" value="P:double-strand break repair via nonhomologous end joining"/>
    <property type="evidence" value="ECO:0007669"/>
    <property type="project" value="TreeGrafter"/>
</dbReference>
<feature type="compositionally biased region" description="Acidic residues" evidence="18">
    <location>
        <begin position="533"/>
        <end position="543"/>
    </location>
</feature>
<dbReference type="GO" id="GO:0035861">
    <property type="term" value="C:site of double-strand break"/>
    <property type="evidence" value="ECO:0007669"/>
    <property type="project" value="TreeGrafter"/>
</dbReference>
<dbReference type="Gene3D" id="3.30.110.110">
    <property type="entry name" value="Mre11, capping domain"/>
    <property type="match status" value="1"/>
</dbReference>
<evidence type="ECO:0000256" key="14">
    <source>
        <dbReference type="ARBA" id="ARBA00023242"/>
    </source>
</evidence>
<evidence type="ECO:0000256" key="9">
    <source>
        <dbReference type="ARBA" id="ARBA00022763"/>
    </source>
</evidence>
<keyword evidence="13 16" id="KW-0464">Manganese</keyword>
<evidence type="ECO:0000256" key="10">
    <source>
        <dbReference type="ARBA" id="ARBA00022801"/>
    </source>
</evidence>
<dbReference type="Proteomes" id="UP000749559">
    <property type="component" value="Unassembled WGS sequence"/>
</dbReference>
<dbReference type="GO" id="GO:0031573">
    <property type="term" value="P:mitotic intra-S DNA damage checkpoint signaling"/>
    <property type="evidence" value="ECO:0007669"/>
    <property type="project" value="TreeGrafter"/>
</dbReference>